<dbReference type="InterPro" id="IPR038386">
    <property type="entry name" value="Beta-thymosin_sf"/>
</dbReference>
<dbReference type="Pfam" id="PF01290">
    <property type="entry name" value="Thymosin"/>
    <property type="match status" value="1"/>
</dbReference>
<dbReference type="FunFam" id="1.20.5.520:FF:000001">
    <property type="entry name" value="Thymosin beta"/>
    <property type="match status" value="1"/>
</dbReference>
<keyword evidence="6" id="KW-0206">Cytoskeleton</keyword>
<dbReference type="PANTHER" id="PTHR12021">
    <property type="entry name" value="THYMOSIN BETA"/>
    <property type="match status" value="1"/>
</dbReference>
<keyword evidence="4" id="KW-0007">Acetylation</keyword>
<evidence type="ECO:0000256" key="1">
    <source>
        <dbReference type="ARBA" id="ARBA00004245"/>
    </source>
</evidence>
<dbReference type="PANTHER" id="PTHR12021:SF26">
    <property type="entry name" value="THYMOSIN BETA"/>
    <property type="match status" value="1"/>
</dbReference>
<evidence type="ECO:0000256" key="3">
    <source>
        <dbReference type="ARBA" id="ARBA00022490"/>
    </source>
</evidence>
<evidence type="ECO:0000256" key="5">
    <source>
        <dbReference type="ARBA" id="ARBA00023203"/>
    </source>
</evidence>
<dbReference type="InterPro" id="IPR001152">
    <property type="entry name" value="Beta-thymosin"/>
</dbReference>
<name>A0ABD0XLG3_UMBPY</name>
<keyword evidence="10" id="KW-1185">Reference proteome</keyword>
<dbReference type="GO" id="GO:0005856">
    <property type="term" value="C:cytoskeleton"/>
    <property type="evidence" value="ECO:0007669"/>
    <property type="project" value="UniProtKB-SubCell"/>
</dbReference>
<keyword evidence="5" id="KW-0009">Actin-binding</keyword>
<protein>
    <submittedName>
        <fullName evidence="9">Uncharacterized protein</fullName>
    </submittedName>
</protein>
<comment type="function">
    <text evidence="7">Plays an important role in the organization of the cytoskeleton. Binds to and sequesters actin monomers (G actin) and therefore inhibits actin polymerization.</text>
</comment>
<dbReference type="EMBL" id="JAGEUA010000003">
    <property type="protein sequence ID" value="KAL0994765.1"/>
    <property type="molecule type" value="Genomic_DNA"/>
</dbReference>
<evidence type="ECO:0000256" key="2">
    <source>
        <dbReference type="ARBA" id="ARBA00009511"/>
    </source>
</evidence>
<keyword evidence="3" id="KW-0963">Cytoplasm</keyword>
<comment type="caution">
    <text evidence="9">The sequence shown here is derived from an EMBL/GenBank/DDBJ whole genome shotgun (WGS) entry which is preliminary data.</text>
</comment>
<evidence type="ECO:0000313" key="10">
    <source>
        <dbReference type="Proteomes" id="UP001557470"/>
    </source>
</evidence>
<proteinExistence type="inferred from homology"/>
<comment type="subcellular location">
    <subcellularLocation>
        <location evidence="1">Cytoplasm</location>
        <location evidence="1">Cytoskeleton</location>
    </subcellularLocation>
</comment>
<accession>A0ABD0XLG3</accession>
<gene>
    <name evidence="9" type="ORF">UPYG_G00126890</name>
</gene>
<evidence type="ECO:0000256" key="4">
    <source>
        <dbReference type="ARBA" id="ARBA00022990"/>
    </source>
</evidence>
<dbReference type="Proteomes" id="UP001557470">
    <property type="component" value="Unassembled WGS sequence"/>
</dbReference>
<feature type="compositionally biased region" description="Basic and acidic residues" evidence="8">
    <location>
        <begin position="57"/>
        <end position="69"/>
    </location>
</feature>
<dbReference type="Gene3D" id="1.20.5.520">
    <property type="entry name" value="Single helix bin"/>
    <property type="match status" value="1"/>
</dbReference>
<dbReference type="CDD" id="cd22059">
    <property type="entry name" value="WH2_BetaT"/>
    <property type="match status" value="1"/>
</dbReference>
<dbReference type="GO" id="GO:0003779">
    <property type="term" value="F:actin binding"/>
    <property type="evidence" value="ECO:0007669"/>
    <property type="project" value="UniProtKB-KW"/>
</dbReference>
<evidence type="ECO:0000313" key="9">
    <source>
        <dbReference type="EMBL" id="KAL0994765.1"/>
    </source>
</evidence>
<dbReference type="AlphaFoldDB" id="A0ABD0XLG3"/>
<dbReference type="SMART" id="SM00152">
    <property type="entry name" value="THY"/>
    <property type="match status" value="1"/>
</dbReference>
<sequence length="69" mass="7944">MVLQTHTDTRIGCFKTGHTLLYAIMSDKPNMGEISSFDKTKLRKTETKVKNQLPTKETIDQERKRESST</sequence>
<comment type="similarity">
    <text evidence="2">Belongs to the thymosin beta family.</text>
</comment>
<evidence type="ECO:0000256" key="6">
    <source>
        <dbReference type="ARBA" id="ARBA00023212"/>
    </source>
</evidence>
<reference evidence="9 10" key="1">
    <citation type="submission" date="2024-06" db="EMBL/GenBank/DDBJ databases">
        <authorList>
            <person name="Pan Q."/>
            <person name="Wen M."/>
            <person name="Jouanno E."/>
            <person name="Zahm M."/>
            <person name="Klopp C."/>
            <person name="Cabau C."/>
            <person name="Louis A."/>
            <person name="Berthelot C."/>
            <person name="Parey E."/>
            <person name="Roest Crollius H."/>
            <person name="Montfort J."/>
            <person name="Robinson-Rechavi M."/>
            <person name="Bouchez O."/>
            <person name="Lampietro C."/>
            <person name="Lopez Roques C."/>
            <person name="Donnadieu C."/>
            <person name="Postlethwait J."/>
            <person name="Bobe J."/>
            <person name="Verreycken H."/>
            <person name="Guiguen Y."/>
        </authorList>
    </citation>
    <scope>NUCLEOTIDE SEQUENCE [LARGE SCALE GENOMIC DNA]</scope>
    <source>
        <strain evidence="9">Up_M1</strain>
        <tissue evidence="9">Testis</tissue>
    </source>
</reference>
<organism evidence="9 10">
    <name type="scientific">Umbra pygmaea</name>
    <name type="common">Eastern mudminnow</name>
    <dbReference type="NCBI Taxonomy" id="75934"/>
    <lineage>
        <taxon>Eukaryota</taxon>
        <taxon>Metazoa</taxon>
        <taxon>Chordata</taxon>
        <taxon>Craniata</taxon>
        <taxon>Vertebrata</taxon>
        <taxon>Euteleostomi</taxon>
        <taxon>Actinopterygii</taxon>
        <taxon>Neopterygii</taxon>
        <taxon>Teleostei</taxon>
        <taxon>Protacanthopterygii</taxon>
        <taxon>Esociformes</taxon>
        <taxon>Umbridae</taxon>
        <taxon>Umbra</taxon>
    </lineage>
</organism>
<feature type="region of interest" description="Disordered" evidence="8">
    <location>
        <begin position="47"/>
        <end position="69"/>
    </location>
</feature>
<evidence type="ECO:0000256" key="8">
    <source>
        <dbReference type="SAM" id="MobiDB-lite"/>
    </source>
</evidence>
<evidence type="ECO:0000256" key="7">
    <source>
        <dbReference type="ARBA" id="ARBA00025497"/>
    </source>
</evidence>